<dbReference type="Proteomes" id="UP000245942">
    <property type="component" value="Unassembled WGS sequence"/>
</dbReference>
<evidence type="ECO:0000256" key="3">
    <source>
        <dbReference type="SAM" id="MobiDB-lite"/>
    </source>
</evidence>
<evidence type="ECO:0000313" key="5">
    <source>
        <dbReference type="Proteomes" id="UP000245942"/>
    </source>
</evidence>
<feature type="compositionally biased region" description="Low complexity" evidence="3">
    <location>
        <begin position="280"/>
        <end position="291"/>
    </location>
</feature>
<feature type="compositionally biased region" description="Polar residues" evidence="3">
    <location>
        <begin position="198"/>
        <end position="209"/>
    </location>
</feature>
<accession>A0A316UDC1</accession>
<evidence type="ECO:0000313" key="4">
    <source>
        <dbReference type="EMBL" id="PWN23237.1"/>
    </source>
</evidence>
<evidence type="ECO:0000256" key="2">
    <source>
        <dbReference type="ARBA" id="ARBA00023128"/>
    </source>
</evidence>
<sequence length="374" mass="39427">MIIRLSSSSTGHAASTTFTFCVPRALLACQPPRPCPRSRLQPAWSPPLTTSRGLTTHALGSLYETHCLASLERLLPGLTLQQVGGAGDRGVDLRGWIQPGDLDAAAAATASSSPSHSRPVSSAEAVHRVGERRVRVVVQCKATNRLKEKKLGPVILRELEGVMGRITRNLRNGEDEQEDQVMTDGEEARGTGEAASERQISPQPTGSLPAASTATSILAILCSSSGFSKQTMLQATNQVEGNVMLVHLPLPEEISRRIALEGLTIGDDPQASQSREDLVSASTSATASQAFPSPPPPSSMPSAEDAQKAADVMCPISILLSSRLRSATSGSGGRGNERQRDPLAGRFSVGTRRSLEEGGGEAPFLLWDGAEIVG</sequence>
<dbReference type="PANTHER" id="PTHR28133">
    <property type="entry name" value="REQUIRED FOR RESPIRATORY GROWTH PROTEIN 7, MITOCHONDRIAL"/>
    <property type="match status" value="1"/>
</dbReference>
<dbReference type="InterPro" id="IPR018828">
    <property type="entry name" value="RRG7"/>
</dbReference>
<feature type="compositionally biased region" description="Low complexity" evidence="3">
    <location>
        <begin position="107"/>
        <end position="123"/>
    </location>
</feature>
<proteinExistence type="predicted"/>
<dbReference type="EMBL" id="KZ819322">
    <property type="protein sequence ID" value="PWN23237.1"/>
    <property type="molecule type" value="Genomic_DNA"/>
</dbReference>
<protein>
    <submittedName>
        <fullName evidence="4">Uncharacterized protein</fullName>
    </submittedName>
</protein>
<reference evidence="4 5" key="1">
    <citation type="journal article" date="2018" name="Mol. Biol. Evol.">
        <title>Broad Genomic Sampling Reveals a Smut Pathogenic Ancestry of the Fungal Clade Ustilaginomycotina.</title>
        <authorList>
            <person name="Kijpornyongpan T."/>
            <person name="Mondo S.J."/>
            <person name="Barry K."/>
            <person name="Sandor L."/>
            <person name="Lee J."/>
            <person name="Lipzen A."/>
            <person name="Pangilinan J."/>
            <person name="LaButti K."/>
            <person name="Hainaut M."/>
            <person name="Henrissat B."/>
            <person name="Grigoriev I.V."/>
            <person name="Spatafora J.W."/>
            <person name="Aime M.C."/>
        </authorList>
    </citation>
    <scope>NUCLEOTIDE SEQUENCE [LARGE SCALE GENOMIC DNA]</scope>
    <source>
        <strain evidence="4 5">MCA 4718</strain>
    </source>
</reference>
<feature type="region of interest" description="Disordered" evidence="3">
    <location>
        <begin position="107"/>
        <end position="126"/>
    </location>
</feature>
<feature type="region of interest" description="Disordered" evidence="3">
    <location>
        <begin position="325"/>
        <end position="361"/>
    </location>
</feature>
<keyword evidence="2" id="KW-0496">Mitochondrion</keyword>
<organism evidence="4 5">
    <name type="scientific">Pseudomicrostroma glucosiphilum</name>
    <dbReference type="NCBI Taxonomy" id="1684307"/>
    <lineage>
        <taxon>Eukaryota</taxon>
        <taxon>Fungi</taxon>
        <taxon>Dikarya</taxon>
        <taxon>Basidiomycota</taxon>
        <taxon>Ustilaginomycotina</taxon>
        <taxon>Exobasidiomycetes</taxon>
        <taxon>Microstromatales</taxon>
        <taxon>Microstromatales incertae sedis</taxon>
        <taxon>Pseudomicrostroma</taxon>
    </lineage>
</organism>
<keyword evidence="5" id="KW-1185">Reference proteome</keyword>
<dbReference type="RefSeq" id="XP_025350397.1">
    <property type="nucleotide sequence ID" value="XM_025491756.1"/>
</dbReference>
<feature type="region of interest" description="Disordered" evidence="3">
    <location>
        <begin position="266"/>
        <end position="307"/>
    </location>
</feature>
<feature type="compositionally biased region" description="Acidic residues" evidence="3">
    <location>
        <begin position="175"/>
        <end position="185"/>
    </location>
</feature>
<dbReference type="OrthoDB" id="20734at2759"/>
<comment type="subcellular location">
    <subcellularLocation>
        <location evidence="1">Mitochondrion</location>
    </subcellularLocation>
</comment>
<dbReference type="GeneID" id="37013490"/>
<name>A0A316UDC1_9BASI</name>
<evidence type="ECO:0000256" key="1">
    <source>
        <dbReference type="ARBA" id="ARBA00004173"/>
    </source>
</evidence>
<dbReference type="AlphaFoldDB" id="A0A316UDC1"/>
<dbReference type="PANTHER" id="PTHR28133:SF1">
    <property type="entry name" value="REQUIRED FOR RESPIRATORY GROWTH PROTEIN 7, MITOCHONDRIAL"/>
    <property type="match status" value="1"/>
</dbReference>
<feature type="region of interest" description="Disordered" evidence="3">
    <location>
        <begin position="169"/>
        <end position="209"/>
    </location>
</feature>
<dbReference type="Pfam" id="PF10356">
    <property type="entry name" value="RRG7"/>
    <property type="match status" value="1"/>
</dbReference>
<dbReference type="GO" id="GO:0005739">
    <property type="term" value="C:mitochondrion"/>
    <property type="evidence" value="ECO:0007669"/>
    <property type="project" value="UniProtKB-SubCell"/>
</dbReference>
<gene>
    <name evidence="4" type="ORF">BCV69DRAFT_280847</name>
</gene>